<feature type="domain" description="Subtilisin inhibitor" evidence="9">
    <location>
        <begin position="16"/>
        <end position="102"/>
    </location>
</feature>
<dbReference type="InterPro" id="IPR023549">
    <property type="entry name" value="Subtilisin_inhibitor"/>
</dbReference>
<evidence type="ECO:0000256" key="4">
    <source>
        <dbReference type="ARBA" id="ARBA00022525"/>
    </source>
</evidence>
<evidence type="ECO:0000313" key="11">
    <source>
        <dbReference type="Proteomes" id="UP001230426"/>
    </source>
</evidence>
<keyword evidence="5 8" id="KW-0646">Protease inhibitor</keyword>
<protein>
    <recommendedName>
        <fullName evidence="9">Subtilisin inhibitor domain-containing protein</fullName>
    </recommendedName>
</protein>
<comment type="similarity">
    <text evidence="2 8">Belongs to the protease inhibitor I16 (SSI) family.</text>
</comment>
<evidence type="ECO:0000256" key="7">
    <source>
        <dbReference type="ARBA" id="ARBA00023157"/>
    </source>
</evidence>
<evidence type="ECO:0000256" key="5">
    <source>
        <dbReference type="ARBA" id="ARBA00022690"/>
    </source>
</evidence>
<evidence type="ECO:0000259" key="9">
    <source>
        <dbReference type="Pfam" id="PF00720"/>
    </source>
</evidence>
<evidence type="ECO:0000256" key="8">
    <source>
        <dbReference type="RuleBase" id="RU003471"/>
    </source>
</evidence>
<dbReference type="SUPFAM" id="SSF55399">
    <property type="entry name" value="Subtilisin inhibitor"/>
    <property type="match status" value="1"/>
</dbReference>
<keyword evidence="4" id="KW-0964">Secreted</keyword>
<evidence type="ECO:0000313" key="10">
    <source>
        <dbReference type="EMBL" id="MDP9865293.1"/>
    </source>
</evidence>
<comment type="caution">
    <text evidence="10">The sequence shown here is derived from an EMBL/GenBank/DDBJ whole genome shotgun (WGS) entry which is preliminary data.</text>
</comment>
<dbReference type="PRINTS" id="PR00294">
    <property type="entry name" value="SSBTLNINHBTR"/>
</dbReference>
<evidence type="ECO:0000256" key="1">
    <source>
        <dbReference type="ARBA" id="ARBA00004613"/>
    </source>
</evidence>
<dbReference type="Gene3D" id="3.30.350.10">
    <property type="entry name" value="Subtilisin inhibitor-like"/>
    <property type="match status" value="1"/>
</dbReference>
<accession>A0ABT9R7S5</accession>
<keyword evidence="6 8" id="KW-0722">Serine protease inhibitor</keyword>
<keyword evidence="7" id="KW-1015">Disulfide bond</keyword>
<name>A0ABT9R7S5_9ACTN</name>
<organism evidence="10 11">
    <name type="scientific">Streptosporangium brasiliense</name>
    <dbReference type="NCBI Taxonomy" id="47480"/>
    <lineage>
        <taxon>Bacteria</taxon>
        <taxon>Bacillati</taxon>
        <taxon>Actinomycetota</taxon>
        <taxon>Actinomycetes</taxon>
        <taxon>Streptosporangiales</taxon>
        <taxon>Streptosporangiaceae</taxon>
        <taxon>Streptosporangium</taxon>
    </lineage>
</organism>
<keyword evidence="11" id="KW-1185">Reference proteome</keyword>
<reference evidence="10 11" key="1">
    <citation type="submission" date="2023-07" db="EMBL/GenBank/DDBJ databases">
        <title>Sequencing the genomes of 1000 actinobacteria strains.</title>
        <authorList>
            <person name="Klenk H.-P."/>
        </authorList>
    </citation>
    <scope>NUCLEOTIDE SEQUENCE [LARGE SCALE GENOMIC DNA]</scope>
    <source>
        <strain evidence="10 11">DSM 44109</strain>
    </source>
</reference>
<sequence length="115" mass="12048">MPVRPIAQLLPPGSTKAFVLSIAEGENSAAAARHVLLVCDPPYGTHPTPVAACEALAQVGGDIARLRPLPNLVCAMAYDPITVTATGIWDGRSIRYEQTFGNACSLRGTTGLIFS</sequence>
<dbReference type="InterPro" id="IPR020054">
    <property type="entry name" value="Prot_inh_SSI_I16_CS"/>
</dbReference>
<dbReference type="Proteomes" id="UP001230426">
    <property type="component" value="Unassembled WGS sequence"/>
</dbReference>
<dbReference type="PROSITE" id="PS00999">
    <property type="entry name" value="SSI"/>
    <property type="match status" value="1"/>
</dbReference>
<dbReference type="InterPro" id="IPR000691">
    <property type="entry name" value="Prot_inh_I16_SSI"/>
</dbReference>
<evidence type="ECO:0000256" key="6">
    <source>
        <dbReference type="ARBA" id="ARBA00022900"/>
    </source>
</evidence>
<proteinExistence type="inferred from homology"/>
<evidence type="ECO:0000256" key="3">
    <source>
        <dbReference type="ARBA" id="ARBA00011738"/>
    </source>
</evidence>
<evidence type="ECO:0000256" key="2">
    <source>
        <dbReference type="ARBA" id="ARBA00010472"/>
    </source>
</evidence>
<dbReference type="Pfam" id="PF00720">
    <property type="entry name" value="SSI"/>
    <property type="match status" value="1"/>
</dbReference>
<comment type="subunit">
    <text evidence="3">Homodimer.</text>
</comment>
<gene>
    <name evidence="10" type="ORF">J2S55_004559</name>
</gene>
<dbReference type="EMBL" id="JAUSRB010000002">
    <property type="protein sequence ID" value="MDP9865293.1"/>
    <property type="molecule type" value="Genomic_DNA"/>
</dbReference>
<dbReference type="RefSeq" id="WP_306864450.1">
    <property type="nucleotide sequence ID" value="NZ_JAUSRB010000002.1"/>
</dbReference>
<comment type="subcellular location">
    <subcellularLocation>
        <location evidence="1">Secreted</location>
    </subcellularLocation>
</comment>
<dbReference type="InterPro" id="IPR036819">
    <property type="entry name" value="Subtilisin_inhibitor-like_sf"/>
</dbReference>